<dbReference type="InterPro" id="IPR000477">
    <property type="entry name" value="RT_dom"/>
</dbReference>
<keyword evidence="8" id="KW-0862">Zinc</keyword>
<dbReference type="InterPro" id="IPR043502">
    <property type="entry name" value="DNA/RNA_pol_sf"/>
</dbReference>
<dbReference type="CDD" id="cd00303">
    <property type="entry name" value="retropepsin_like"/>
    <property type="match status" value="1"/>
</dbReference>
<feature type="domain" description="Reverse transcriptase" evidence="11">
    <location>
        <begin position="610"/>
        <end position="789"/>
    </location>
</feature>
<evidence type="ECO:0000313" key="14">
    <source>
        <dbReference type="Proteomes" id="UP001140206"/>
    </source>
</evidence>
<dbReference type="Gene3D" id="3.10.10.10">
    <property type="entry name" value="HIV Type 1 Reverse Transcriptase, subunit A, domain 1"/>
    <property type="match status" value="1"/>
</dbReference>
<keyword evidence="7" id="KW-0695">RNA-directed DNA polymerase</keyword>
<evidence type="ECO:0000259" key="10">
    <source>
        <dbReference type="PROSITE" id="PS50158"/>
    </source>
</evidence>
<dbReference type="GO" id="GO:0003676">
    <property type="term" value="F:nucleic acid binding"/>
    <property type="evidence" value="ECO:0007669"/>
    <property type="project" value="InterPro"/>
</dbReference>
<dbReference type="InterPro" id="IPR005162">
    <property type="entry name" value="Retrotrans_gag_dom"/>
</dbReference>
<dbReference type="GO" id="GO:0008270">
    <property type="term" value="F:zinc ion binding"/>
    <property type="evidence" value="ECO:0007669"/>
    <property type="project" value="UniProtKB-KW"/>
</dbReference>
<proteinExistence type="predicted"/>
<evidence type="ECO:0000313" key="13">
    <source>
        <dbReference type="EMBL" id="KAJ4814753.1"/>
    </source>
</evidence>
<dbReference type="SUPFAM" id="SSF56672">
    <property type="entry name" value="DNA/RNA polymerases"/>
    <property type="match status" value="1"/>
</dbReference>
<protein>
    <submittedName>
        <fullName evidence="13">Polyprotein</fullName>
    </submittedName>
</protein>
<dbReference type="EMBL" id="JAMFTS010000001">
    <property type="protein sequence ID" value="KAJ4814753.1"/>
    <property type="molecule type" value="Genomic_DNA"/>
</dbReference>
<dbReference type="SUPFAM" id="SSF50630">
    <property type="entry name" value="Acid proteases"/>
    <property type="match status" value="1"/>
</dbReference>
<dbReference type="Gene3D" id="4.10.60.10">
    <property type="entry name" value="Zinc finger, CCHC-type"/>
    <property type="match status" value="1"/>
</dbReference>
<keyword evidence="5" id="KW-0255">Endonuclease</keyword>
<dbReference type="InterPro" id="IPR001878">
    <property type="entry name" value="Znf_CCHC"/>
</dbReference>
<dbReference type="PANTHER" id="PTHR24559">
    <property type="entry name" value="TRANSPOSON TY3-I GAG-POL POLYPROTEIN"/>
    <property type="match status" value="1"/>
</dbReference>
<dbReference type="GO" id="GO:0004519">
    <property type="term" value="F:endonuclease activity"/>
    <property type="evidence" value="ECO:0007669"/>
    <property type="project" value="UniProtKB-KW"/>
</dbReference>
<reference evidence="13" key="1">
    <citation type="submission" date="2022-08" db="EMBL/GenBank/DDBJ databases">
        <authorList>
            <person name="Marques A."/>
        </authorList>
    </citation>
    <scope>NUCLEOTIDE SEQUENCE</scope>
    <source>
        <strain evidence="13">RhyPub2mFocal</strain>
        <tissue evidence="13">Leaves</tissue>
    </source>
</reference>
<feature type="compositionally biased region" description="Low complexity" evidence="9">
    <location>
        <begin position="269"/>
        <end position="284"/>
    </location>
</feature>
<keyword evidence="2" id="KW-0808">Transferase</keyword>
<dbReference type="AlphaFoldDB" id="A0AAV8HA61"/>
<dbReference type="Gene3D" id="2.40.70.10">
    <property type="entry name" value="Acid Proteases"/>
    <property type="match status" value="1"/>
</dbReference>
<organism evidence="13 14">
    <name type="scientific">Rhynchospora pubera</name>
    <dbReference type="NCBI Taxonomy" id="906938"/>
    <lineage>
        <taxon>Eukaryota</taxon>
        <taxon>Viridiplantae</taxon>
        <taxon>Streptophyta</taxon>
        <taxon>Embryophyta</taxon>
        <taxon>Tracheophyta</taxon>
        <taxon>Spermatophyta</taxon>
        <taxon>Magnoliopsida</taxon>
        <taxon>Liliopsida</taxon>
        <taxon>Poales</taxon>
        <taxon>Cyperaceae</taxon>
        <taxon>Cyperoideae</taxon>
        <taxon>Rhynchosporeae</taxon>
        <taxon>Rhynchospora</taxon>
    </lineage>
</organism>
<keyword evidence="14" id="KW-1185">Reference proteome</keyword>
<evidence type="ECO:0000256" key="1">
    <source>
        <dbReference type="ARBA" id="ARBA00022670"/>
    </source>
</evidence>
<evidence type="ECO:0000256" key="5">
    <source>
        <dbReference type="ARBA" id="ARBA00022759"/>
    </source>
</evidence>
<evidence type="ECO:0000256" key="3">
    <source>
        <dbReference type="ARBA" id="ARBA00022695"/>
    </source>
</evidence>
<dbReference type="CDD" id="cd01647">
    <property type="entry name" value="RT_LTR"/>
    <property type="match status" value="1"/>
</dbReference>
<dbReference type="PROSITE" id="PS50158">
    <property type="entry name" value="ZF_CCHC"/>
    <property type="match status" value="1"/>
</dbReference>
<dbReference type="InterPro" id="IPR021109">
    <property type="entry name" value="Peptidase_aspartic_dom_sf"/>
</dbReference>
<comment type="caution">
    <text evidence="13">The sequence shown here is derived from an EMBL/GenBank/DDBJ whole genome shotgun (WGS) entry which is preliminary data.</text>
</comment>
<keyword evidence="6" id="KW-0378">Hydrolase</keyword>
<evidence type="ECO:0000256" key="7">
    <source>
        <dbReference type="ARBA" id="ARBA00022918"/>
    </source>
</evidence>
<dbReference type="Pfam" id="PF08284">
    <property type="entry name" value="RVP_2"/>
    <property type="match status" value="1"/>
</dbReference>
<feature type="region of interest" description="Disordered" evidence="9">
    <location>
        <begin position="239"/>
        <end position="287"/>
    </location>
</feature>
<keyword evidence="3" id="KW-0548">Nucleotidyltransferase</keyword>
<dbReference type="PANTHER" id="PTHR24559:SF444">
    <property type="entry name" value="REVERSE TRANSCRIPTASE DOMAIN-CONTAINING PROTEIN"/>
    <property type="match status" value="1"/>
</dbReference>
<dbReference type="EMBL" id="JAMFTS010000001">
    <property type="protein sequence ID" value="KAJ4814752.1"/>
    <property type="molecule type" value="Genomic_DNA"/>
</dbReference>
<dbReference type="Pfam" id="PF00078">
    <property type="entry name" value="RVT_1"/>
    <property type="match status" value="1"/>
</dbReference>
<keyword evidence="1" id="KW-0645">Protease</keyword>
<evidence type="ECO:0000256" key="2">
    <source>
        <dbReference type="ARBA" id="ARBA00022679"/>
    </source>
</evidence>
<feature type="domain" description="CCHC-type" evidence="10">
    <location>
        <begin position="307"/>
        <end position="322"/>
    </location>
</feature>
<dbReference type="Proteomes" id="UP001140206">
    <property type="component" value="Chromosome 1"/>
</dbReference>
<dbReference type="GO" id="GO:0003964">
    <property type="term" value="F:RNA-directed DNA polymerase activity"/>
    <property type="evidence" value="ECO:0007669"/>
    <property type="project" value="UniProtKB-KW"/>
</dbReference>
<dbReference type="PROSITE" id="PS50878">
    <property type="entry name" value="RT_POL"/>
    <property type="match status" value="1"/>
</dbReference>
<dbReference type="InterPro" id="IPR053134">
    <property type="entry name" value="RNA-dir_DNA_polymerase"/>
</dbReference>
<dbReference type="Gene3D" id="3.30.70.270">
    <property type="match status" value="2"/>
</dbReference>
<gene>
    <name evidence="12" type="ORF">LUZ62_027318</name>
    <name evidence="13" type="ORF">LUZ62_027319</name>
</gene>
<evidence type="ECO:0000256" key="4">
    <source>
        <dbReference type="ARBA" id="ARBA00022722"/>
    </source>
</evidence>
<dbReference type="GO" id="GO:0006508">
    <property type="term" value="P:proteolysis"/>
    <property type="evidence" value="ECO:0007669"/>
    <property type="project" value="UniProtKB-KW"/>
</dbReference>
<sequence length="833" mass="93527">MDRRGRRGRGARGRARGGAGRGEDSADSNAGPGLEERVANAIERGFAALGRGRGRHAAQVEDDGDRFRLIYDSFGKTTPPRFQGDNLAAAEEWLASIKSKFRVCRAPEEFRVELATHYLENDARFWWENKKLDFDGDQDAIPWEWFEEQFNEQYADDIMKEEMRQRFIELKQGSKPVAEYNMEFINLSRYALDIRADPKRYRRHYINGLRSKIGGAIDDPYVTDLKRLMNHAAQKEVHFKREREEEEEEARKVRSKSGQMQVAGRGKGKAPIPSSATSSKAKPSGHWCRTCNQPHPEVSCHLRNRTCFGCGSPRHIRKDCPNPSPAGHFGGQGSGGYPRGGGRAPGFDRGRAGGRASGRRGGRVGVFAAEVEHEGEEQPHVVAPNEMLSGIVSISGHFAFVLFDTGCSHSIVSREFVESCGWVMEKRSDVSRVLTPLGQSNEVVLGCRDLKVLIAGRELSLDVLILDISGYDFLLGLDWLAKHNAVIECAKRRIQFNMGRPIKCALNFRTVGDPTPYISAVEARNLLQAGCMCFLAAVIVDGDGKPDISTIPVVREFVDVFPSEISGMPPPREVEFGIELQSGAVPISKAPYRMAPAELKELKVQLEELLEKGFIRPSASPWGAPVLFVKKKDGTLRLCIDYRELNKVTVKNRYPLPRIDDLFDQLQGSSVYSKIDLRTGYHQLRIKPEDVEKTAFRSRYGHYEYLVMPFGLTNAPAAFMDLMNRVFHDYLDSFVVIFIDDILIYSRTHEEHAGHLRAVLARLREHQLFGKLSKCEFWLEEVAFLGHVISGKGLSVDPTKVQAVASWAQPKNVSEVRSFLGLAGYYRRFVEGF</sequence>
<feature type="compositionally biased region" description="Basic residues" evidence="9">
    <location>
        <begin position="1"/>
        <end position="15"/>
    </location>
</feature>
<keyword evidence="4" id="KW-0540">Nuclease</keyword>
<evidence type="ECO:0000313" key="12">
    <source>
        <dbReference type="EMBL" id="KAJ4814752.1"/>
    </source>
</evidence>
<keyword evidence="8" id="KW-0479">Metal-binding</keyword>
<evidence type="ECO:0000256" key="8">
    <source>
        <dbReference type="PROSITE-ProRule" id="PRU00047"/>
    </source>
</evidence>
<feature type="region of interest" description="Disordered" evidence="9">
    <location>
        <begin position="322"/>
        <end position="360"/>
    </location>
</feature>
<evidence type="ECO:0000259" key="11">
    <source>
        <dbReference type="PROSITE" id="PS50878"/>
    </source>
</evidence>
<dbReference type="Pfam" id="PF03732">
    <property type="entry name" value="Retrotrans_gag"/>
    <property type="match status" value="1"/>
</dbReference>
<accession>A0AAV8HA61</accession>
<dbReference type="FunFam" id="3.10.10.10:FF:000007">
    <property type="entry name" value="Retrovirus-related Pol polyprotein from transposon 17.6-like Protein"/>
    <property type="match status" value="1"/>
</dbReference>
<feature type="compositionally biased region" description="Gly residues" evidence="9">
    <location>
        <begin position="328"/>
        <end position="344"/>
    </location>
</feature>
<keyword evidence="8" id="KW-0863">Zinc-finger</keyword>
<evidence type="ECO:0000256" key="6">
    <source>
        <dbReference type="ARBA" id="ARBA00022801"/>
    </source>
</evidence>
<name>A0AAV8HA61_9POAL</name>
<dbReference type="InterPro" id="IPR043128">
    <property type="entry name" value="Rev_trsase/Diguanyl_cyclase"/>
</dbReference>
<feature type="region of interest" description="Disordered" evidence="9">
    <location>
        <begin position="1"/>
        <end position="37"/>
    </location>
</feature>
<dbReference type="SMART" id="SM00343">
    <property type="entry name" value="ZnF_C2HC"/>
    <property type="match status" value="1"/>
</dbReference>
<evidence type="ECO:0000256" key="9">
    <source>
        <dbReference type="SAM" id="MobiDB-lite"/>
    </source>
</evidence>
<dbReference type="GO" id="GO:0008233">
    <property type="term" value="F:peptidase activity"/>
    <property type="evidence" value="ECO:0007669"/>
    <property type="project" value="UniProtKB-KW"/>
</dbReference>